<evidence type="ECO:0000256" key="1">
    <source>
        <dbReference type="ARBA" id="ARBA00012344"/>
    </source>
</evidence>
<evidence type="ECO:0000256" key="2">
    <source>
        <dbReference type="ARBA" id="ARBA00023239"/>
    </source>
</evidence>
<dbReference type="InterPro" id="IPR013024">
    <property type="entry name" value="GGCT-like"/>
</dbReference>
<proteinExistence type="predicted"/>
<reference evidence="3 4" key="1">
    <citation type="submission" date="2009-11" db="EMBL/GenBank/DDBJ databases">
        <title>Annotation of Allomyces macrogynus ATCC 38327.</title>
        <authorList>
            <consortium name="The Broad Institute Genome Sequencing Platform"/>
            <person name="Russ C."/>
            <person name="Cuomo C."/>
            <person name="Burger G."/>
            <person name="Gray M.W."/>
            <person name="Holland P.W.H."/>
            <person name="King N."/>
            <person name="Lang F.B.F."/>
            <person name="Roger A.J."/>
            <person name="Ruiz-Trillo I."/>
            <person name="Young S.K."/>
            <person name="Zeng Q."/>
            <person name="Gargeya S."/>
            <person name="Fitzgerald M."/>
            <person name="Haas B."/>
            <person name="Abouelleil A."/>
            <person name="Alvarado L."/>
            <person name="Arachchi H.M."/>
            <person name="Berlin A."/>
            <person name="Chapman S.B."/>
            <person name="Gearin G."/>
            <person name="Goldberg J."/>
            <person name="Griggs A."/>
            <person name="Gujja S."/>
            <person name="Hansen M."/>
            <person name="Heiman D."/>
            <person name="Howarth C."/>
            <person name="Larimer J."/>
            <person name="Lui A."/>
            <person name="MacDonald P.J.P."/>
            <person name="McCowen C."/>
            <person name="Montmayeur A."/>
            <person name="Murphy C."/>
            <person name="Neiman D."/>
            <person name="Pearson M."/>
            <person name="Priest M."/>
            <person name="Roberts A."/>
            <person name="Saif S."/>
            <person name="Shea T."/>
            <person name="Sisk P."/>
            <person name="Stolte C."/>
            <person name="Sykes S."/>
            <person name="Wortman J."/>
            <person name="Nusbaum C."/>
            <person name="Birren B."/>
        </authorList>
    </citation>
    <scope>NUCLEOTIDE SEQUENCE [LARGE SCALE GENOMIC DNA]</scope>
    <source>
        <strain evidence="3 4">ATCC 38327</strain>
    </source>
</reference>
<dbReference type="GO" id="GO:0061928">
    <property type="term" value="F:glutathione specific gamma-glutamylcyclotransferase activity"/>
    <property type="evidence" value="ECO:0007669"/>
    <property type="project" value="UniProtKB-EC"/>
</dbReference>
<gene>
    <name evidence="3" type="ORF">AMAG_12110</name>
</gene>
<dbReference type="PANTHER" id="PTHR12192">
    <property type="entry name" value="CATION TRANSPORT PROTEIN CHAC-RELATED"/>
    <property type="match status" value="1"/>
</dbReference>
<dbReference type="EC" id="4.3.2.7" evidence="1"/>
<reference evidence="4" key="2">
    <citation type="submission" date="2009-11" db="EMBL/GenBank/DDBJ databases">
        <title>The Genome Sequence of Allomyces macrogynus strain ATCC 38327.</title>
        <authorList>
            <consortium name="The Broad Institute Genome Sequencing Platform"/>
            <person name="Russ C."/>
            <person name="Cuomo C."/>
            <person name="Shea T."/>
            <person name="Young S.K."/>
            <person name="Zeng Q."/>
            <person name="Koehrsen M."/>
            <person name="Haas B."/>
            <person name="Borodovsky M."/>
            <person name="Guigo R."/>
            <person name="Alvarado L."/>
            <person name="Berlin A."/>
            <person name="Borenstein D."/>
            <person name="Chen Z."/>
            <person name="Engels R."/>
            <person name="Freedman E."/>
            <person name="Gellesch M."/>
            <person name="Goldberg J."/>
            <person name="Griggs A."/>
            <person name="Gujja S."/>
            <person name="Heiman D."/>
            <person name="Hepburn T."/>
            <person name="Howarth C."/>
            <person name="Jen D."/>
            <person name="Larson L."/>
            <person name="Lewis B."/>
            <person name="Mehta T."/>
            <person name="Park D."/>
            <person name="Pearson M."/>
            <person name="Roberts A."/>
            <person name="Saif S."/>
            <person name="Shenoy N."/>
            <person name="Sisk P."/>
            <person name="Stolte C."/>
            <person name="Sykes S."/>
            <person name="Walk T."/>
            <person name="White J."/>
            <person name="Yandava C."/>
            <person name="Burger G."/>
            <person name="Gray M.W."/>
            <person name="Holland P.W.H."/>
            <person name="King N."/>
            <person name="Lang F.B.F."/>
            <person name="Roger A.J."/>
            <person name="Ruiz-Trillo I."/>
            <person name="Lander E."/>
            <person name="Nusbaum C."/>
        </authorList>
    </citation>
    <scope>NUCLEOTIDE SEQUENCE [LARGE SCALE GENOMIC DNA]</scope>
    <source>
        <strain evidence="4">ATCC 38327</strain>
    </source>
</reference>
<dbReference type="GO" id="GO:0005737">
    <property type="term" value="C:cytoplasm"/>
    <property type="evidence" value="ECO:0007669"/>
    <property type="project" value="TreeGrafter"/>
</dbReference>
<organism evidence="3 4">
    <name type="scientific">Allomyces macrogynus (strain ATCC 38327)</name>
    <name type="common">Allomyces javanicus var. macrogynus</name>
    <dbReference type="NCBI Taxonomy" id="578462"/>
    <lineage>
        <taxon>Eukaryota</taxon>
        <taxon>Fungi</taxon>
        <taxon>Fungi incertae sedis</taxon>
        <taxon>Blastocladiomycota</taxon>
        <taxon>Blastocladiomycetes</taxon>
        <taxon>Blastocladiales</taxon>
        <taxon>Blastocladiaceae</taxon>
        <taxon>Allomyces</taxon>
    </lineage>
</organism>
<dbReference type="Gene3D" id="3.10.490.10">
    <property type="entry name" value="Gamma-glutamyl cyclotransferase-like"/>
    <property type="match status" value="1"/>
</dbReference>
<protein>
    <recommendedName>
        <fullName evidence="1">glutathione-specific gamma-glutamylcyclotransferase</fullName>
        <ecNumber evidence="1">4.3.2.7</ecNumber>
    </recommendedName>
</protein>
<dbReference type="OMA" id="WIFGYGE"/>
<dbReference type="eggNOG" id="KOG3182">
    <property type="taxonomic scope" value="Eukaryota"/>
</dbReference>
<keyword evidence="4" id="KW-1185">Reference proteome</keyword>
<dbReference type="InterPro" id="IPR006840">
    <property type="entry name" value="ChaC"/>
</dbReference>
<accession>A0A0L0SWV5</accession>
<dbReference type="GO" id="GO:0006751">
    <property type="term" value="P:glutathione catabolic process"/>
    <property type="evidence" value="ECO:0007669"/>
    <property type="project" value="InterPro"/>
</dbReference>
<dbReference type="VEuPathDB" id="FungiDB:AMAG_12110"/>
<dbReference type="EMBL" id="GG745352">
    <property type="protein sequence ID" value="KNE67033.1"/>
    <property type="molecule type" value="Genomic_DNA"/>
</dbReference>
<dbReference type="Pfam" id="PF04752">
    <property type="entry name" value="ChaC"/>
    <property type="match status" value="1"/>
</dbReference>
<name>A0A0L0SWV5_ALLM3</name>
<dbReference type="Proteomes" id="UP000054350">
    <property type="component" value="Unassembled WGS sequence"/>
</dbReference>
<sequence length="220" mass="24487">MAGKPGVWIFGYGSLIWKVDFPVVDRVPGLIRGFVRRFWQGSHDHRGVPGAPGRVVTLIPLDEWKEMKDEHRAAEDCVTWGMAYRLPEDQVDQVLAHLRHREKDGYTEHLVDIFQHQADTEPIIFKAICFIGTTKNSSFHGYKPLNELAQQIATARGPSGPNDEYLLNLAHAMHELAPEAVDHHLYELEARVLSLRRTNESGSADAACPAAAAASISSLS</sequence>
<dbReference type="PANTHER" id="PTHR12192:SF2">
    <property type="entry name" value="GLUTATHIONE-SPECIFIC GAMMA-GLUTAMYLCYCLOTRANSFERASE 2"/>
    <property type="match status" value="1"/>
</dbReference>
<evidence type="ECO:0000313" key="3">
    <source>
        <dbReference type="EMBL" id="KNE67033.1"/>
    </source>
</evidence>
<dbReference type="OrthoDB" id="1933483at2759"/>
<evidence type="ECO:0000313" key="4">
    <source>
        <dbReference type="Proteomes" id="UP000054350"/>
    </source>
</evidence>
<dbReference type="AlphaFoldDB" id="A0A0L0SWV5"/>
<keyword evidence="2" id="KW-0456">Lyase</keyword>
<dbReference type="STRING" id="578462.A0A0L0SWV5"/>
<dbReference type="CDD" id="cd06661">
    <property type="entry name" value="GGCT_like"/>
    <property type="match status" value="1"/>
</dbReference>